<evidence type="ECO:0000313" key="1">
    <source>
        <dbReference type="EMBL" id="EUA63038.1"/>
    </source>
</evidence>
<dbReference type="AlphaFoldDB" id="A0A829QJW2"/>
<name>A0A829QJW2_9MYCO</name>
<reference evidence="1 2" key="1">
    <citation type="submission" date="2013-12" db="EMBL/GenBank/DDBJ databases">
        <authorList>
            <person name="Zelazny A."/>
            <person name="Olivier K."/>
            <person name="Holland S."/>
            <person name="Lenaerts A."/>
            <person name="Ordway D."/>
            <person name="DeGroote M.A."/>
            <person name="Parker T."/>
            <person name="Sizemore C."/>
            <person name="Tallon L.J."/>
            <person name="Sadzewicz L.K."/>
            <person name="Sengamalay N."/>
            <person name="Fraser C.M."/>
            <person name="Hine E."/>
            <person name="Shefchek K.A."/>
            <person name="Das S.P."/>
            <person name="Tettelin H."/>
        </authorList>
    </citation>
    <scope>NUCLEOTIDE SEQUENCE [LARGE SCALE GENOMIC DNA]</scope>
    <source>
        <strain evidence="1 2">1948</strain>
    </source>
</reference>
<comment type="caution">
    <text evidence="1">The sequence shown here is derived from an EMBL/GenBank/DDBJ whole genome shotgun (WGS) entry which is preliminary data.</text>
</comment>
<gene>
    <name evidence="1" type="ORF">I542_3193</name>
</gene>
<organism evidence="1 2">
    <name type="scientific">Mycobacteroides abscessus 1948</name>
    <dbReference type="NCBI Taxonomy" id="1299323"/>
    <lineage>
        <taxon>Bacteria</taxon>
        <taxon>Bacillati</taxon>
        <taxon>Actinomycetota</taxon>
        <taxon>Actinomycetes</taxon>
        <taxon>Mycobacteriales</taxon>
        <taxon>Mycobacteriaceae</taxon>
        <taxon>Mycobacteroides</taxon>
        <taxon>Mycobacteroides abscessus</taxon>
    </lineage>
</organism>
<dbReference type="EMBL" id="JAOH01000002">
    <property type="protein sequence ID" value="EUA63038.1"/>
    <property type="molecule type" value="Genomic_DNA"/>
</dbReference>
<accession>A0A829QJW2</accession>
<sequence>MGTDFKPISSRPEPLFELVVQPVCDHCNNGWMNDLDMVVLPWLQDPYAVSIDAAALRRWAIKVAILRCYYENPHVLEPGDLVALYNGEEMTDWHIFVGRTLCPSHSHTFAGAGCLIFPDGGRGVGLTQVSWSLGRIAVVAIRVVSGSEAGNGFLKHFKSVVRLEGTLVAEVSRKKGVRAPELGVLPELTPPKWESLVWYFSTNPLSPIASQVGQMEEDFRAVLEERGMVVRDQP</sequence>
<proteinExistence type="predicted"/>
<dbReference type="Proteomes" id="UP000021210">
    <property type="component" value="Unassembled WGS sequence"/>
</dbReference>
<protein>
    <submittedName>
        <fullName evidence="1">Uncharacterized protein</fullName>
    </submittedName>
</protein>
<evidence type="ECO:0000313" key="2">
    <source>
        <dbReference type="Proteomes" id="UP000021210"/>
    </source>
</evidence>